<protein>
    <submittedName>
        <fullName evidence="1">Uncharacterized protein</fullName>
    </submittedName>
</protein>
<dbReference type="AlphaFoldDB" id="A0A8J3S8I5"/>
<proteinExistence type="predicted"/>
<reference evidence="1" key="1">
    <citation type="submission" date="2021-01" db="EMBL/GenBank/DDBJ databases">
        <title>Whole genome shotgun sequence of Planobispora rosea NBRC 15558.</title>
        <authorList>
            <person name="Komaki H."/>
            <person name="Tamura T."/>
        </authorList>
    </citation>
    <scope>NUCLEOTIDE SEQUENCE</scope>
    <source>
        <strain evidence="1">NBRC 15558</strain>
    </source>
</reference>
<gene>
    <name evidence="1" type="ORF">Pro02_77260</name>
</gene>
<evidence type="ECO:0000313" key="2">
    <source>
        <dbReference type="Proteomes" id="UP000655044"/>
    </source>
</evidence>
<accession>A0A8J3S8I5</accession>
<dbReference type="EMBL" id="BOOI01000130">
    <property type="protein sequence ID" value="GIH89318.1"/>
    <property type="molecule type" value="Genomic_DNA"/>
</dbReference>
<dbReference type="Proteomes" id="UP000655044">
    <property type="component" value="Unassembled WGS sequence"/>
</dbReference>
<name>A0A8J3S8I5_PLARO</name>
<sequence>MSEGREEVVTADTEVVFVELPAPPYTAETTLAMVRAHFGSGWQMDEEQDPGRLRLVRADD</sequence>
<evidence type="ECO:0000313" key="1">
    <source>
        <dbReference type="EMBL" id="GIH89318.1"/>
    </source>
</evidence>
<comment type="caution">
    <text evidence="1">The sequence shown here is derived from an EMBL/GenBank/DDBJ whole genome shotgun (WGS) entry which is preliminary data.</text>
</comment>
<keyword evidence="2" id="KW-1185">Reference proteome</keyword>
<dbReference type="RefSeq" id="WP_189244120.1">
    <property type="nucleotide sequence ID" value="NZ_BMQP01000082.1"/>
</dbReference>
<organism evidence="1 2">
    <name type="scientific">Planobispora rosea</name>
    <dbReference type="NCBI Taxonomy" id="35762"/>
    <lineage>
        <taxon>Bacteria</taxon>
        <taxon>Bacillati</taxon>
        <taxon>Actinomycetota</taxon>
        <taxon>Actinomycetes</taxon>
        <taxon>Streptosporangiales</taxon>
        <taxon>Streptosporangiaceae</taxon>
        <taxon>Planobispora</taxon>
    </lineage>
</organism>